<name>A0A179D2U5_9BACT</name>
<comment type="caution">
    <text evidence="1">The sequence shown here is derived from an EMBL/GenBank/DDBJ whole genome shotgun (WGS) entry which is preliminary data.</text>
</comment>
<protein>
    <recommendedName>
        <fullName evidence="3">PD-(D/E)XK endonuclease-like domain-containing protein</fullName>
    </recommendedName>
</protein>
<evidence type="ECO:0008006" key="3">
    <source>
        <dbReference type="Google" id="ProtNLM"/>
    </source>
</evidence>
<dbReference type="Proteomes" id="UP000078390">
    <property type="component" value="Unassembled WGS sequence"/>
</dbReference>
<evidence type="ECO:0000313" key="1">
    <source>
        <dbReference type="EMBL" id="OAQ20400.1"/>
    </source>
</evidence>
<dbReference type="RefSeq" id="WP_068670814.1">
    <property type="nucleotide sequence ID" value="NZ_LWLG01000011.1"/>
</dbReference>
<sequence>MRVRIFQQRRALKVLGEMDRERVLGEMAHLALYFLPAFSGVREEVEEAVRRALALYPEPLTERETYFRELTEILFSALSLPAARPFFSPGLRDLREHPFVTVGENGPEGHRPDRIVFLPEGPVVLEYKLSGPSTEHEKQVREYLRGLSAIWGSPVRGYLFYLRPPELREVPL</sequence>
<accession>A0A179D2U5</accession>
<evidence type="ECO:0000313" key="2">
    <source>
        <dbReference type="Proteomes" id="UP000078390"/>
    </source>
</evidence>
<proteinExistence type="predicted"/>
<reference evidence="1 2" key="1">
    <citation type="submission" date="2016-04" db="EMBL/GenBank/DDBJ databases">
        <title>Genome analysis of Thermosulfurimonas dismutans, the first thermophilic sulfur-disproportionating bacterium of the phylum Thermodesulfobacteria.</title>
        <authorList>
            <person name="Mardanov A.V."/>
            <person name="Beletsky A.V."/>
            <person name="Kadnikov V.V."/>
            <person name="Slobodkin A.I."/>
            <person name="Ravin N.V."/>
        </authorList>
    </citation>
    <scope>NUCLEOTIDE SEQUENCE [LARGE SCALE GENOMIC DNA]</scope>
    <source>
        <strain evidence="1 2">S95</strain>
    </source>
</reference>
<dbReference type="STRING" id="999894.TDIS_1444"/>
<dbReference type="AlphaFoldDB" id="A0A179D2U5"/>
<gene>
    <name evidence="1" type="ORF">TDIS_1444</name>
</gene>
<dbReference type="EMBL" id="LWLG01000011">
    <property type="protein sequence ID" value="OAQ20400.1"/>
    <property type="molecule type" value="Genomic_DNA"/>
</dbReference>
<organism evidence="1 2">
    <name type="scientific">Thermosulfurimonas dismutans</name>
    <dbReference type="NCBI Taxonomy" id="999894"/>
    <lineage>
        <taxon>Bacteria</taxon>
        <taxon>Pseudomonadati</taxon>
        <taxon>Thermodesulfobacteriota</taxon>
        <taxon>Thermodesulfobacteria</taxon>
        <taxon>Thermodesulfobacteriales</taxon>
        <taxon>Thermodesulfobacteriaceae</taxon>
        <taxon>Thermosulfurimonas</taxon>
    </lineage>
</organism>
<keyword evidence="2" id="KW-1185">Reference proteome</keyword>
<dbReference type="OrthoDB" id="9786563at2"/>